<sequence length="262" mass="31326">MSNTYRNYLDIFFEKLLYYRHISSRVNKVFQNDIQLYTSEKASMHFASALIISDWTAPSDNGWEINFHTGLTKQTNKYNYKSEIEKVYSRQLCLLYAQSFESFERLLKDCLYDRLNRDEIIKEYANKLLPKNQIPLNSRKKMPGRENLFKILKRAGGKTFKDFTLKNNPNIRFNELWKILSAVRHSITHNESNIEKSLIKKSDHHFEIFNLLFHSQNISDEFLLVTLDYKKFETLLKRFAEFAFQVFKSLSIEENLEWDIRA</sequence>
<dbReference type="EMBL" id="JBHUHU010000003">
    <property type="protein sequence ID" value="MFD2100770.1"/>
    <property type="molecule type" value="Genomic_DNA"/>
</dbReference>
<accession>A0ABW4XZ45</accession>
<evidence type="ECO:0000313" key="2">
    <source>
        <dbReference type="Proteomes" id="UP001597342"/>
    </source>
</evidence>
<evidence type="ECO:0000313" key="1">
    <source>
        <dbReference type="EMBL" id="MFD2100770.1"/>
    </source>
</evidence>
<comment type="caution">
    <text evidence="1">The sequence shown here is derived from an EMBL/GenBank/DDBJ whole genome shotgun (WGS) entry which is preliminary data.</text>
</comment>
<name>A0ABW4XZ45_9FLAO</name>
<reference evidence="2" key="1">
    <citation type="journal article" date="2019" name="Int. J. Syst. Evol. Microbiol.">
        <title>The Global Catalogue of Microorganisms (GCM) 10K type strain sequencing project: providing services to taxonomists for standard genome sequencing and annotation.</title>
        <authorList>
            <consortium name="The Broad Institute Genomics Platform"/>
            <consortium name="The Broad Institute Genome Sequencing Center for Infectious Disease"/>
            <person name="Wu L."/>
            <person name="Ma J."/>
        </authorList>
    </citation>
    <scope>NUCLEOTIDE SEQUENCE [LARGE SCALE GENOMIC DNA]</scope>
    <source>
        <strain evidence="2">JCM 3389</strain>
    </source>
</reference>
<dbReference type="Proteomes" id="UP001597342">
    <property type="component" value="Unassembled WGS sequence"/>
</dbReference>
<evidence type="ECO:0008006" key="3">
    <source>
        <dbReference type="Google" id="ProtNLM"/>
    </source>
</evidence>
<organism evidence="1 2">
    <name type="scientific">Flagellimonas iocasae</name>
    <dbReference type="NCBI Taxonomy" id="2055905"/>
    <lineage>
        <taxon>Bacteria</taxon>
        <taxon>Pseudomonadati</taxon>
        <taxon>Bacteroidota</taxon>
        <taxon>Flavobacteriia</taxon>
        <taxon>Flavobacteriales</taxon>
        <taxon>Flavobacteriaceae</taxon>
        <taxon>Flagellimonas</taxon>
    </lineage>
</organism>
<dbReference type="RefSeq" id="WP_379831468.1">
    <property type="nucleotide sequence ID" value="NZ_JBHUHU010000003.1"/>
</dbReference>
<protein>
    <recommendedName>
        <fullName evidence="3">RiboL-PSP-HEPN domain-containing protein</fullName>
    </recommendedName>
</protein>
<proteinExistence type="predicted"/>
<keyword evidence="2" id="KW-1185">Reference proteome</keyword>
<gene>
    <name evidence="1" type="ORF">ACFSJE_13365</name>
</gene>